<gene>
    <name evidence="1" type="ORF">FGO68_gene15652</name>
</gene>
<evidence type="ECO:0000313" key="1">
    <source>
        <dbReference type="EMBL" id="TNV73082.1"/>
    </source>
</evidence>
<dbReference type="EMBL" id="RRYP01019950">
    <property type="protein sequence ID" value="TNV73082.1"/>
    <property type="molecule type" value="Genomic_DNA"/>
</dbReference>
<sequence length="207" mass="24100">MIQEGQYFPKFKWQLSIHRQLKGQLYWFAFQYQFCLFNNSRVSMSQLMGTISSASTYFKATALKATLFQLQFFAFRFFSTDCLDLYFNFEFFSQFVEGPFLGCLGKAGQKFPIASMPFRYCETQQGAFCQQLSQQFYYFPVTCCFACGNGGFFQIYIAAAQESQGLSLKKERIAAVFAMNLRACYISCQQLQLLYYIICETFQLMDI</sequence>
<dbReference type="AlphaFoldDB" id="A0A8J8SW47"/>
<reference evidence="1" key="1">
    <citation type="submission" date="2019-06" db="EMBL/GenBank/DDBJ databases">
        <authorList>
            <person name="Zheng W."/>
        </authorList>
    </citation>
    <scope>NUCLEOTIDE SEQUENCE</scope>
    <source>
        <strain evidence="1">QDHG01</strain>
    </source>
</reference>
<proteinExistence type="predicted"/>
<comment type="caution">
    <text evidence="1">The sequence shown here is derived from an EMBL/GenBank/DDBJ whole genome shotgun (WGS) entry which is preliminary data.</text>
</comment>
<keyword evidence="2" id="KW-1185">Reference proteome</keyword>
<accession>A0A8J8SW47</accession>
<dbReference type="Proteomes" id="UP000785679">
    <property type="component" value="Unassembled WGS sequence"/>
</dbReference>
<organism evidence="1 2">
    <name type="scientific">Halteria grandinella</name>
    <dbReference type="NCBI Taxonomy" id="5974"/>
    <lineage>
        <taxon>Eukaryota</taxon>
        <taxon>Sar</taxon>
        <taxon>Alveolata</taxon>
        <taxon>Ciliophora</taxon>
        <taxon>Intramacronucleata</taxon>
        <taxon>Spirotrichea</taxon>
        <taxon>Stichotrichia</taxon>
        <taxon>Sporadotrichida</taxon>
        <taxon>Halteriidae</taxon>
        <taxon>Halteria</taxon>
    </lineage>
</organism>
<protein>
    <submittedName>
        <fullName evidence="1">Uncharacterized protein</fullName>
    </submittedName>
</protein>
<name>A0A8J8SW47_HALGN</name>
<evidence type="ECO:0000313" key="2">
    <source>
        <dbReference type="Proteomes" id="UP000785679"/>
    </source>
</evidence>